<keyword evidence="1" id="KW-1133">Transmembrane helix</keyword>
<name>D6Z9L6_SEGRD</name>
<evidence type="ECO:0000313" key="3">
    <source>
        <dbReference type="Proteomes" id="UP000002247"/>
    </source>
</evidence>
<gene>
    <name evidence="2" type="ordered locus">Srot_0050</name>
</gene>
<protein>
    <submittedName>
        <fullName evidence="2">Uncharacterized protein</fullName>
    </submittedName>
</protein>
<reference evidence="2 3" key="1">
    <citation type="journal article" date="2010" name="Stand. Genomic Sci.">
        <title>Complete genome sequence of Segniliparus rotundus type strain (CDC 1076).</title>
        <authorList>
            <person name="Sikorski J."/>
            <person name="Lapidus A."/>
            <person name="Copeland A."/>
            <person name="Misra M."/>
            <person name="Glavina Del Rio T."/>
            <person name="Nolan M."/>
            <person name="Lucas S."/>
            <person name="Chen F."/>
            <person name="Tice H."/>
            <person name="Cheng J.F."/>
            <person name="Jando M."/>
            <person name="Schneider S."/>
            <person name="Bruce D."/>
            <person name="Goodwin L."/>
            <person name="Pitluck S."/>
            <person name="Liolios K."/>
            <person name="Mikhailova N."/>
            <person name="Pati A."/>
            <person name="Ivanova N."/>
            <person name="Mavromatis K."/>
            <person name="Chen A."/>
            <person name="Palaniappan K."/>
            <person name="Chertkov O."/>
            <person name="Land M."/>
            <person name="Hauser L."/>
            <person name="Chang Y.J."/>
            <person name="Jeffries C.D."/>
            <person name="Brettin T."/>
            <person name="Detter J.C."/>
            <person name="Han C."/>
            <person name="Rohde M."/>
            <person name="Goker M."/>
            <person name="Bristow J."/>
            <person name="Eisen J.A."/>
            <person name="Markowitz V."/>
            <person name="Hugenholtz P."/>
            <person name="Kyrpides N.C."/>
            <person name="Klenk H.P."/>
        </authorList>
    </citation>
    <scope>NUCLEOTIDE SEQUENCE [LARGE SCALE GENOMIC DNA]</scope>
    <source>
        <strain evidence="3">ATCC BAA-972 / CDC 1076 / CIP 108378 / DSM 44985 / JCM 13578</strain>
    </source>
</reference>
<keyword evidence="1" id="KW-0472">Membrane</keyword>
<dbReference type="STRING" id="640132.Srot_0050"/>
<accession>D6Z9L6</accession>
<dbReference type="RefSeq" id="WP_013136999.1">
    <property type="nucleotide sequence ID" value="NC_014168.1"/>
</dbReference>
<feature type="transmembrane region" description="Helical" evidence="1">
    <location>
        <begin position="12"/>
        <end position="32"/>
    </location>
</feature>
<feature type="transmembrane region" description="Helical" evidence="1">
    <location>
        <begin position="38"/>
        <end position="55"/>
    </location>
</feature>
<keyword evidence="3" id="KW-1185">Reference proteome</keyword>
<keyword evidence="1" id="KW-0812">Transmembrane</keyword>
<dbReference type="Proteomes" id="UP000002247">
    <property type="component" value="Chromosome"/>
</dbReference>
<sequence length="103" mass="11884">MSRDEFWTGPVSFWTMTGAGFVCAALAGFFAAQGKWPLALYFAFAAIVYLCWVKYRRVDDSRRAFEDGRRYTVDEVARMRRVLWESRPQVSYTYAPGESEESA</sequence>
<organism evidence="2 3">
    <name type="scientific">Segniliparus rotundus (strain ATCC BAA-972 / CDC 1076 / CIP 108378 / DSM 44985 / JCM 13578)</name>
    <dbReference type="NCBI Taxonomy" id="640132"/>
    <lineage>
        <taxon>Bacteria</taxon>
        <taxon>Bacillati</taxon>
        <taxon>Actinomycetota</taxon>
        <taxon>Actinomycetes</taxon>
        <taxon>Mycobacteriales</taxon>
        <taxon>Segniliparaceae</taxon>
        <taxon>Segniliparus</taxon>
    </lineage>
</organism>
<evidence type="ECO:0000313" key="2">
    <source>
        <dbReference type="EMBL" id="ADG96543.1"/>
    </source>
</evidence>
<dbReference type="EMBL" id="CP001958">
    <property type="protein sequence ID" value="ADG96543.1"/>
    <property type="molecule type" value="Genomic_DNA"/>
</dbReference>
<dbReference type="AlphaFoldDB" id="D6Z9L6"/>
<dbReference type="HOGENOM" id="CLU_2261869_0_0_11"/>
<evidence type="ECO:0000256" key="1">
    <source>
        <dbReference type="SAM" id="Phobius"/>
    </source>
</evidence>
<dbReference type="KEGG" id="srt:Srot_0050"/>
<proteinExistence type="predicted"/>